<keyword evidence="2" id="KW-1133">Transmembrane helix</keyword>
<gene>
    <name evidence="3" type="ORF">BOTBODRAFT_29355</name>
</gene>
<dbReference type="Proteomes" id="UP000027195">
    <property type="component" value="Unassembled WGS sequence"/>
</dbReference>
<organism evidence="3 4">
    <name type="scientific">Botryobasidium botryosum (strain FD-172 SS1)</name>
    <dbReference type="NCBI Taxonomy" id="930990"/>
    <lineage>
        <taxon>Eukaryota</taxon>
        <taxon>Fungi</taxon>
        <taxon>Dikarya</taxon>
        <taxon>Basidiomycota</taxon>
        <taxon>Agaricomycotina</taxon>
        <taxon>Agaricomycetes</taxon>
        <taxon>Cantharellales</taxon>
        <taxon>Botryobasidiaceae</taxon>
        <taxon>Botryobasidium</taxon>
    </lineage>
</organism>
<evidence type="ECO:0008006" key="5">
    <source>
        <dbReference type="Google" id="ProtNLM"/>
    </source>
</evidence>
<dbReference type="GO" id="GO:0031207">
    <property type="term" value="C:Sec62/Sec63 complex"/>
    <property type="evidence" value="ECO:0007669"/>
    <property type="project" value="InterPro"/>
</dbReference>
<evidence type="ECO:0000313" key="3">
    <source>
        <dbReference type="EMBL" id="KDQ18040.1"/>
    </source>
</evidence>
<feature type="region of interest" description="Disordered" evidence="1">
    <location>
        <begin position="168"/>
        <end position="201"/>
    </location>
</feature>
<accession>A0A067MTK2</accession>
<dbReference type="STRING" id="930990.A0A067MTK2"/>
<evidence type="ECO:0000313" key="4">
    <source>
        <dbReference type="Proteomes" id="UP000027195"/>
    </source>
</evidence>
<keyword evidence="2" id="KW-0472">Membrane</keyword>
<dbReference type="GO" id="GO:0031204">
    <property type="term" value="P:post-translational protein targeting to membrane, translocation"/>
    <property type="evidence" value="ECO:0007669"/>
    <property type="project" value="InterPro"/>
</dbReference>
<feature type="compositionally biased region" description="Low complexity" evidence="1">
    <location>
        <begin position="169"/>
        <end position="181"/>
    </location>
</feature>
<dbReference type="AlphaFoldDB" id="A0A067MTK2"/>
<keyword evidence="2" id="KW-0812">Transmembrane</keyword>
<dbReference type="PANTHER" id="PTHR28229:SF1">
    <property type="entry name" value="TRANSLOCATION PROTEIN SEC66"/>
    <property type="match status" value="1"/>
</dbReference>
<dbReference type="PANTHER" id="PTHR28229">
    <property type="entry name" value="TRANSLOCATION PROTEIN SEC66"/>
    <property type="match status" value="1"/>
</dbReference>
<dbReference type="Pfam" id="PF09802">
    <property type="entry name" value="Sec66"/>
    <property type="match status" value="1"/>
</dbReference>
<dbReference type="InterPro" id="IPR018624">
    <property type="entry name" value="Sec66"/>
</dbReference>
<dbReference type="FunCoup" id="A0A067MTK2">
    <property type="interactions" value="54"/>
</dbReference>
<keyword evidence="4" id="KW-1185">Reference proteome</keyword>
<evidence type="ECO:0000256" key="2">
    <source>
        <dbReference type="SAM" id="Phobius"/>
    </source>
</evidence>
<dbReference type="InParanoid" id="A0A067MTK2"/>
<dbReference type="OrthoDB" id="73168at2759"/>
<evidence type="ECO:0000256" key="1">
    <source>
        <dbReference type="SAM" id="MobiDB-lite"/>
    </source>
</evidence>
<proteinExistence type="predicted"/>
<dbReference type="EMBL" id="KL198022">
    <property type="protein sequence ID" value="KDQ18040.1"/>
    <property type="molecule type" value="Genomic_DNA"/>
</dbReference>
<sequence length="201" mass="22354">MTSIFVPLAYLVGVLGALITFSRIYRKRAAAQRYEPWFPSHPERDTYITLLQQSSPAVPETILKAALLRRAVADVHRIFRIRDDKPALANLLQKGSIGDDLWTRFLSAEKEIEAEIMDVVSEANTFREGWGTIIFQTASEMVQNEKTRDIFLQIPKVKAEKEALYGLKPSTSEAPSTPSSAKLALPSAPNGANARGQSPKR</sequence>
<reference evidence="4" key="1">
    <citation type="journal article" date="2014" name="Proc. Natl. Acad. Sci. U.S.A.">
        <title>Extensive sampling of basidiomycete genomes demonstrates inadequacy of the white-rot/brown-rot paradigm for wood decay fungi.</title>
        <authorList>
            <person name="Riley R."/>
            <person name="Salamov A.A."/>
            <person name="Brown D.W."/>
            <person name="Nagy L.G."/>
            <person name="Floudas D."/>
            <person name="Held B.W."/>
            <person name="Levasseur A."/>
            <person name="Lombard V."/>
            <person name="Morin E."/>
            <person name="Otillar R."/>
            <person name="Lindquist E.A."/>
            <person name="Sun H."/>
            <person name="LaButti K.M."/>
            <person name="Schmutz J."/>
            <person name="Jabbour D."/>
            <person name="Luo H."/>
            <person name="Baker S.E."/>
            <person name="Pisabarro A.G."/>
            <person name="Walton J.D."/>
            <person name="Blanchette R.A."/>
            <person name="Henrissat B."/>
            <person name="Martin F."/>
            <person name="Cullen D."/>
            <person name="Hibbett D.S."/>
            <person name="Grigoriev I.V."/>
        </authorList>
    </citation>
    <scope>NUCLEOTIDE SEQUENCE [LARGE SCALE GENOMIC DNA]</scope>
    <source>
        <strain evidence="4">FD-172 SS1</strain>
    </source>
</reference>
<protein>
    <recommendedName>
        <fullName evidence="5">Translocation protein sec66</fullName>
    </recommendedName>
</protein>
<feature type="transmembrane region" description="Helical" evidence="2">
    <location>
        <begin position="6"/>
        <end position="25"/>
    </location>
</feature>
<name>A0A067MTK2_BOTB1</name>
<dbReference type="HOGENOM" id="CLU_066294_0_1_1"/>